<evidence type="ECO:0000256" key="3">
    <source>
        <dbReference type="ARBA" id="ARBA00022989"/>
    </source>
</evidence>
<dbReference type="Proteomes" id="UP001240529">
    <property type="component" value="Unassembled WGS sequence"/>
</dbReference>
<dbReference type="GO" id="GO:0000271">
    <property type="term" value="P:polysaccharide biosynthetic process"/>
    <property type="evidence" value="ECO:0007669"/>
    <property type="project" value="InterPro"/>
</dbReference>
<keyword evidence="2 5" id="KW-0812">Transmembrane</keyword>
<proteinExistence type="predicted"/>
<organism evidence="7 8">
    <name type="scientific">Stenotrophomonas geniculata</name>
    <dbReference type="NCBI Taxonomy" id="86188"/>
    <lineage>
        <taxon>Bacteria</taxon>
        <taxon>Pseudomonadati</taxon>
        <taxon>Pseudomonadota</taxon>
        <taxon>Gammaproteobacteria</taxon>
        <taxon>Lysobacterales</taxon>
        <taxon>Lysobacteraceae</taxon>
        <taxon>Stenotrophomonas</taxon>
    </lineage>
</organism>
<protein>
    <submittedName>
        <fullName evidence="7">GtrA family protein</fullName>
    </submittedName>
</protein>
<gene>
    <name evidence="7" type="ORF">Q0031_11645</name>
</gene>
<evidence type="ECO:0000256" key="2">
    <source>
        <dbReference type="ARBA" id="ARBA00022692"/>
    </source>
</evidence>
<accession>A0AAP5F118</accession>
<feature type="transmembrane region" description="Helical" evidence="5">
    <location>
        <begin position="38"/>
        <end position="56"/>
    </location>
</feature>
<comment type="subcellular location">
    <subcellularLocation>
        <location evidence="1">Membrane</location>
        <topology evidence="1">Multi-pass membrane protein</topology>
    </subcellularLocation>
</comment>
<comment type="caution">
    <text evidence="7">The sequence shown here is derived from an EMBL/GenBank/DDBJ whole genome shotgun (WGS) entry which is preliminary data.</text>
</comment>
<reference evidence="7" key="1">
    <citation type="submission" date="2023-07" db="EMBL/GenBank/DDBJ databases">
        <authorList>
            <person name="Shahid S."/>
            <person name="Akbar M.Y."/>
            <person name="Ajmal W."/>
            <person name="Ansari A."/>
            <person name="Ghazanfar S."/>
        </authorList>
    </citation>
    <scope>NUCLEOTIDE SEQUENCE</scope>
    <source>
        <strain evidence="7">NIGAB</strain>
    </source>
</reference>
<evidence type="ECO:0000256" key="5">
    <source>
        <dbReference type="SAM" id="Phobius"/>
    </source>
</evidence>
<feature type="transmembrane region" description="Helical" evidence="5">
    <location>
        <begin position="76"/>
        <end position="93"/>
    </location>
</feature>
<evidence type="ECO:0000256" key="4">
    <source>
        <dbReference type="ARBA" id="ARBA00023136"/>
    </source>
</evidence>
<keyword evidence="3 5" id="KW-1133">Transmembrane helix</keyword>
<name>A0AAP5F118_9GAMM</name>
<evidence type="ECO:0000256" key="1">
    <source>
        <dbReference type="ARBA" id="ARBA00004141"/>
    </source>
</evidence>
<feature type="domain" description="GtrA/DPMS transmembrane" evidence="6">
    <location>
        <begin position="11"/>
        <end position="131"/>
    </location>
</feature>
<dbReference type="GO" id="GO:0016020">
    <property type="term" value="C:membrane"/>
    <property type="evidence" value="ECO:0007669"/>
    <property type="project" value="UniProtKB-SubCell"/>
</dbReference>
<dbReference type="AlphaFoldDB" id="A0AAP5F118"/>
<evidence type="ECO:0000313" key="8">
    <source>
        <dbReference type="Proteomes" id="UP001240529"/>
    </source>
</evidence>
<dbReference type="EMBL" id="JAVIAC010000005">
    <property type="protein sequence ID" value="MDQ7952438.1"/>
    <property type="molecule type" value="Genomic_DNA"/>
</dbReference>
<feature type="transmembrane region" description="Helical" evidence="5">
    <location>
        <begin position="105"/>
        <end position="125"/>
    </location>
</feature>
<dbReference type="Pfam" id="PF04138">
    <property type="entry name" value="GtrA_DPMS_TM"/>
    <property type="match status" value="1"/>
</dbReference>
<dbReference type="RefSeq" id="WP_197597784.1">
    <property type="nucleotide sequence ID" value="NZ_JAUZEA010000005.1"/>
</dbReference>
<feature type="transmembrane region" description="Helical" evidence="5">
    <location>
        <begin position="7"/>
        <end position="32"/>
    </location>
</feature>
<dbReference type="NCBIfam" id="NF037976">
    <property type="entry name" value="gtrA_1"/>
    <property type="match status" value="1"/>
</dbReference>
<dbReference type="InterPro" id="IPR007267">
    <property type="entry name" value="GtrA_DPMS_TM"/>
</dbReference>
<sequence length="132" mass="14502">MRVQRLVILYMAFAAISIAVNIGAQAAAIYVYTGPSSIAISMLIGTAVGLVTKYVLDKKFIFLYASESANQEAKTFLLYSVMGLATTAVFWATEYAFELAFDSDSMRYVGGVIGLIAGYIIKYHLDKRLVFK</sequence>
<evidence type="ECO:0000313" key="7">
    <source>
        <dbReference type="EMBL" id="MDQ7952438.1"/>
    </source>
</evidence>
<keyword evidence="4 5" id="KW-0472">Membrane</keyword>
<evidence type="ECO:0000259" key="6">
    <source>
        <dbReference type="Pfam" id="PF04138"/>
    </source>
</evidence>